<evidence type="ECO:0000313" key="3">
    <source>
        <dbReference type="Proteomes" id="UP000310541"/>
    </source>
</evidence>
<dbReference type="InterPro" id="IPR010982">
    <property type="entry name" value="Lambda_DNA-bd_dom_sf"/>
</dbReference>
<dbReference type="SUPFAM" id="SSF47413">
    <property type="entry name" value="lambda repressor-like DNA-binding domains"/>
    <property type="match status" value="1"/>
</dbReference>
<proteinExistence type="predicted"/>
<evidence type="ECO:0000313" key="2">
    <source>
        <dbReference type="EMBL" id="TKD71567.1"/>
    </source>
</evidence>
<accession>A0A4U1MKZ0</accession>
<dbReference type="Gene3D" id="1.25.40.10">
    <property type="entry name" value="Tetratricopeptide repeat domain"/>
    <property type="match status" value="1"/>
</dbReference>
<dbReference type="AlphaFoldDB" id="A0A4U1MKZ0"/>
<gene>
    <name evidence="2" type="ORF">FBF83_01820</name>
</gene>
<name>A0A4U1MKZ0_9BACL</name>
<protein>
    <submittedName>
        <fullName evidence="2">Helix-turn-helix transcriptional regulator</fullName>
    </submittedName>
</protein>
<dbReference type="PANTHER" id="PTHR37038:SF14">
    <property type="entry name" value="TRANSCRIPTIONAL ACTIVATOR"/>
    <property type="match status" value="1"/>
</dbReference>
<reference evidence="2 3" key="1">
    <citation type="submission" date="2019-04" db="EMBL/GenBank/DDBJ databases">
        <title>Genome sequence of Bacillus hwajinpoensis strain Y2.</title>
        <authorList>
            <person name="Fair J.L."/>
            <person name="Maclea K.S."/>
        </authorList>
    </citation>
    <scope>NUCLEOTIDE SEQUENCE [LARGE SCALE GENOMIC DNA]</scope>
    <source>
        <strain evidence="2 3">Y2</strain>
    </source>
</reference>
<feature type="domain" description="HTH cro/C1-type" evidence="1">
    <location>
        <begin position="10"/>
        <end position="63"/>
    </location>
</feature>
<dbReference type="PROSITE" id="PS50943">
    <property type="entry name" value="HTH_CROC1"/>
    <property type="match status" value="1"/>
</dbReference>
<comment type="caution">
    <text evidence="2">The sequence shown here is derived from an EMBL/GenBank/DDBJ whole genome shotgun (WGS) entry which is preliminary data.</text>
</comment>
<dbReference type="InterPro" id="IPR053163">
    <property type="entry name" value="HTH-type_regulator_Rgg"/>
</dbReference>
<dbReference type="SMART" id="SM00530">
    <property type="entry name" value="HTH_XRE"/>
    <property type="match status" value="1"/>
</dbReference>
<dbReference type="Pfam" id="PF01381">
    <property type="entry name" value="HTH_3"/>
    <property type="match status" value="1"/>
</dbReference>
<evidence type="ECO:0000259" key="1">
    <source>
        <dbReference type="PROSITE" id="PS50943"/>
    </source>
</evidence>
<dbReference type="CDD" id="cd00093">
    <property type="entry name" value="HTH_XRE"/>
    <property type="match status" value="1"/>
</dbReference>
<dbReference type="SUPFAM" id="SSF48452">
    <property type="entry name" value="TPR-like"/>
    <property type="match status" value="1"/>
</dbReference>
<dbReference type="InterPro" id="IPR041315">
    <property type="entry name" value="PlcR_TPR"/>
</dbReference>
<dbReference type="RefSeq" id="WP_136945441.1">
    <property type="nucleotide sequence ID" value="NZ_SWFM01000001.1"/>
</dbReference>
<dbReference type="InterPro" id="IPR011990">
    <property type="entry name" value="TPR-like_helical_dom_sf"/>
</dbReference>
<dbReference type="GO" id="GO:0003677">
    <property type="term" value="F:DNA binding"/>
    <property type="evidence" value="ECO:0007669"/>
    <property type="project" value="InterPro"/>
</dbReference>
<dbReference type="Proteomes" id="UP000310541">
    <property type="component" value="Unassembled WGS sequence"/>
</dbReference>
<dbReference type="OrthoDB" id="1150409at2"/>
<dbReference type="InterPro" id="IPR001387">
    <property type="entry name" value="Cro/C1-type_HTH"/>
</dbReference>
<dbReference type="PANTHER" id="PTHR37038">
    <property type="entry name" value="TRANSCRIPTIONAL REGULATOR-RELATED"/>
    <property type="match status" value="1"/>
</dbReference>
<dbReference type="EMBL" id="SWFM01000001">
    <property type="protein sequence ID" value="TKD71567.1"/>
    <property type="molecule type" value="Genomic_DNA"/>
</dbReference>
<organism evidence="2 3">
    <name type="scientific">Guptibacillus hwajinpoensis</name>
    <dbReference type="NCBI Taxonomy" id="208199"/>
    <lineage>
        <taxon>Bacteria</taxon>
        <taxon>Bacillati</taxon>
        <taxon>Bacillota</taxon>
        <taxon>Bacilli</taxon>
        <taxon>Bacillales</taxon>
        <taxon>Guptibacillaceae</taxon>
        <taxon>Guptibacillus</taxon>
    </lineage>
</organism>
<dbReference type="Pfam" id="PF18768">
    <property type="entry name" value="RNPP_C"/>
    <property type="match status" value="1"/>
</dbReference>
<sequence length="296" mass="34839">MHQDTLGYSMRELRLYLGLSQAELSDGICTQALISQIENNDVSPSAELLYQLASRLGVDINYFFHMKETPRLDYVNEVIRQVRRHIIRREYSEVEEILDSEESNPLFRLVKNQQFYLWHKGICMYYLYKEAETALQLLDAALHYTTTTPKNYSEREIEILISMAILYSEEKDWDLALPLFHKALYHVRFFPIINDETIEIRLYYNYAKALSTCRNFEKALSIAREGFLLCRDKQRLYLFGELSYQCGKLNFLLGNQDLASKYLTTSSTIFKLDQNEAFKRHVDDYAKKIGMLPHKA</sequence>